<dbReference type="EMBL" id="CP099423">
    <property type="protein sequence ID" value="USW54481.1"/>
    <property type="molecule type" value="Genomic_DNA"/>
</dbReference>
<reference evidence="2" key="1">
    <citation type="submission" date="2022-06" db="EMBL/GenBank/DDBJ databases">
        <title>Complete genome sequences of two strains of the flax pathogen Septoria linicola.</title>
        <authorList>
            <person name="Lapalu N."/>
            <person name="Simon A."/>
            <person name="Demenou B."/>
            <person name="Paumier D."/>
            <person name="Guillot M.-P."/>
            <person name="Gout L."/>
            <person name="Valade R."/>
        </authorList>
    </citation>
    <scope>NUCLEOTIDE SEQUENCE</scope>
    <source>
        <strain evidence="2">SE15195</strain>
    </source>
</reference>
<gene>
    <name evidence="2" type="ORF">Slin15195_G078000</name>
</gene>
<feature type="compositionally biased region" description="Basic and acidic residues" evidence="1">
    <location>
        <begin position="42"/>
        <end position="53"/>
    </location>
</feature>
<protein>
    <submittedName>
        <fullName evidence="2">Uncharacterized protein</fullName>
    </submittedName>
</protein>
<feature type="compositionally biased region" description="Basic and acidic residues" evidence="1">
    <location>
        <begin position="24"/>
        <end position="35"/>
    </location>
</feature>
<proteinExistence type="predicted"/>
<dbReference type="Proteomes" id="UP001056384">
    <property type="component" value="Chromosome 6"/>
</dbReference>
<organism evidence="2 3">
    <name type="scientific">Septoria linicola</name>
    <dbReference type="NCBI Taxonomy" id="215465"/>
    <lineage>
        <taxon>Eukaryota</taxon>
        <taxon>Fungi</taxon>
        <taxon>Dikarya</taxon>
        <taxon>Ascomycota</taxon>
        <taxon>Pezizomycotina</taxon>
        <taxon>Dothideomycetes</taxon>
        <taxon>Dothideomycetidae</taxon>
        <taxon>Mycosphaerellales</taxon>
        <taxon>Mycosphaerellaceae</taxon>
        <taxon>Septoria</taxon>
    </lineage>
</organism>
<name>A0A9Q9EK63_9PEZI</name>
<evidence type="ECO:0000313" key="2">
    <source>
        <dbReference type="EMBL" id="USW54481.1"/>
    </source>
</evidence>
<evidence type="ECO:0000256" key="1">
    <source>
        <dbReference type="SAM" id="MobiDB-lite"/>
    </source>
</evidence>
<feature type="region of interest" description="Disordered" evidence="1">
    <location>
        <begin position="1"/>
        <end position="64"/>
    </location>
</feature>
<keyword evidence="3" id="KW-1185">Reference proteome</keyword>
<evidence type="ECO:0000313" key="3">
    <source>
        <dbReference type="Proteomes" id="UP001056384"/>
    </source>
</evidence>
<sequence>MGLPKEQAGEAEVEYGLPGAKSAITDDKGEEHSSEGFELSTESEHNFNDDPSVKEPYLVGPRRLPDPEIQEMTAALFQATGLHHEEMRKNLLTPRRSCIRDKELPEEPERYLNDDFNHSDANRMAQNAFLSPRADQSDSKTSVIQKMKMAFYHAMGLQHEEIRDDAYLRHA</sequence>
<dbReference type="AlphaFoldDB" id="A0A9Q9EK63"/>
<accession>A0A9Q9EK63</accession>